<sequence>MVLEDTPPSTSQDTFDQSVPANDEDPFAPSQPGAVHYNIDQSLLRPFPILGPLLGQSQARWDRTLQHFVRQAQLAVRRPLTQEEVDAYAYWTARAISQSSYGAPLGIAGGCYAAYISAQKFRFPFWQPNLDTFNPELFPQKQAIFRGNRAIMAWHAMRLLSYSTLGGAIGGFLMSSFAVSSSIANQFLDKRLREVNEALLQQIQSRRGTTNPQMRQHRVPRQAQKDDASPSGGIYESGYTETDGRQESERLSDDRWREEQPKARPWRKSPRPTPLEEVHENQDAGYAVYDDTSPTGGQGVSADTAPQEKSGSAWDRLRRGEKPSQNRQIETGRYQQAPQPPRQSRDTPPADESYSYSETYEQRELAKAQAQRDFDAQIERERRGGDFNDSGDQKRW</sequence>
<feature type="compositionally biased region" description="Basic and acidic residues" evidence="1">
    <location>
        <begin position="315"/>
        <end position="324"/>
    </location>
</feature>
<evidence type="ECO:0000313" key="3">
    <source>
        <dbReference type="Proteomes" id="UP000054321"/>
    </source>
</evidence>
<reference evidence="2 3" key="1">
    <citation type="submission" date="2014-04" db="EMBL/GenBank/DDBJ databases">
        <authorList>
            <consortium name="DOE Joint Genome Institute"/>
            <person name="Kuo A."/>
            <person name="Martino E."/>
            <person name="Perotto S."/>
            <person name="Kohler A."/>
            <person name="Nagy L.G."/>
            <person name="Floudas D."/>
            <person name="Copeland A."/>
            <person name="Barry K.W."/>
            <person name="Cichocki N."/>
            <person name="Veneault-Fourrey C."/>
            <person name="LaButti K."/>
            <person name="Lindquist E.A."/>
            <person name="Lipzen A."/>
            <person name="Lundell T."/>
            <person name="Morin E."/>
            <person name="Murat C."/>
            <person name="Sun H."/>
            <person name="Tunlid A."/>
            <person name="Henrissat B."/>
            <person name="Grigoriev I.V."/>
            <person name="Hibbett D.S."/>
            <person name="Martin F."/>
            <person name="Nordberg H.P."/>
            <person name="Cantor M.N."/>
            <person name="Hua S.X."/>
        </authorList>
    </citation>
    <scope>NUCLEOTIDE SEQUENCE [LARGE SCALE GENOMIC DNA]</scope>
    <source>
        <strain evidence="2 3">Zn</strain>
    </source>
</reference>
<gene>
    <name evidence="2" type="ORF">OIDMADRAFT_161868</name>
</gene>
<dbReference type="InParanoid" id="A0A0C3CSP0"/>
<organism evidence="2 3">
    <name type="scientific">Oidiodendron maius (strain Zn)</name>
    <dbReference type="NCBI Taxonomy" id="913774"/>
    <lineage>
        <taxon>Eukaryota</taxon>
        <taxon>Fungi</taxon>
        <taxon>Dikarya</taxon>
        <taxon>Ascomycota</taxon>
        <taxon>Pezizomycotina</taxon>
        <taxon>Leotiomycetes</taxon>
        <taxon>Leotiomycetes incertae sedis</taxon>
        <taxon>Myxotrichaceae</taxon>
        <taxon>Oidiodendron</taxon>
    </lineage>
</organism>
<dbReference type="HOGENOM" id="CLU_055147_0_0_1"/>
<feature type="compositionally biased region" description="Polar residues" evidence="1">
    <location>
        <begin position="7"/>
        <end position="20"/>
    </location>
</feature>
<dbReference type="Proteomes" id="UP000054321">
    <property type="component" value="Unassembled WGS sequence"/>
</dbReference>
<evidence type="ECO:0000256" key="1">
    <source>
        <dbReference type="SAM" id="MobiDB-lite"/>
    </source>
</evidence>
<protein>
    <submittedName>
        <fullName evidence="2">Uncharacterized protein</fullName>
    </submittedName>
</protein>
<feature type="compositionally biased region" description="Basic and acidic residues" evidence="1">
    <location>
        <begin position="360"/>
        <end position="396"/>
    </location>
</feature>
<feature type="region of interest" description="Disordered" evidence="1">
    <location>
        <begin position="1"/>
        <end position="32"/>
    </location>
</feature>
<feature type="compositionally biased region" description="Polar residues" evidence="1">
    <location>
        <begin position="325"/>
        <end position="337"/>
    </location>
</feature>
<feature type="region of interest" description="Disordered" evidence="1">
    <location>
        <begin position="204"/>
        <end position="396"/>
    </location>
</feature>
<feature type="compositionally biased region" description="Basic and acidic residues" evidence="1">
    <location>
        <begin position="242"/>
        <end position="262"/>
    </location>
</feature>
<reference evidence="3" key="2">
    <citation type="submission" date="2015-01" db="EMBL/GenBank/DDBJ databases">
        <title>Evolutionary Origins and Diversification of the Mycorrhizal Mutualists.</title>
        <authorList>
            <consortium name="DOE Joint Genome Institute"/>
            <consortium name="Mycorrhizal Genomics Consortium"/>
            <person name="Kohler A."/>
            <person name="Kuo A."/>
            <person name="Nagy L.G."/>
            <person name="Floudas D."/>
            <person name="Copeland A."/>
            <person name="Barry K.W."/>
            <person name="Cichocki N."/>
            <person name="Veneault-Fourrey C."/>
            <person name="LaButti K."/>
            <person name="Lindquist E.A."/>
            <person name="Lipzen A."/>
            <person name="Lundell T."/>
            <person name="Morin E."/>
            <person name="Murat C."/>
            <person name="Riley R."/>
            <person name="Ohm R."/>
            <person name="Sun H."/>
            <person name="Tunlid A."/>
            <person name="Henrissat B."/>
            <person name="Grigoriev I.V."/>
            <person name="Hibbett D.S."/>
            <person name="Martin F."/>
        </authorList>
    </citation>
    <scope>NUCLEOTIDE SEQUENCE [LARGE SCALE GENOMIC DNA]</scope>
    <source>
        <strain evidence="3">Zn</strain>
    </source>
</reference>
<dbReference type="EMBL" id="KN832875">
    <property type="protein sequence ID" value="KIN02034.1"/>
    <property type="molecule type" value="Genomic_DNA"/>
</dbReference>
<dbReference type="STRING" id="913774.A0A0C3CSP0"/>
<proteinExistence type="predicted"/>
<dbReference type="AlphaFoldDB" id="A0A0C3CSP0"/>
<accession>A0A0C3CSP0</accession>
<evidence type="ECO:0000313" key="2">
    <source>
        <dbReference type="EMBL" id="KIN02034.1"/>
    </source>
</evidence>
<dbReference type="OrthoDB" id="4204700at2759"/>
<feature type="compositionally biased region" description="Polar residues" evidence="1">
    <location>
        <begin position="204"/>
        <end position="214"/>
    </location>
</feature>
<name>A0A0C3CSP0_OIDMZ</name>
<keyword evidence="3" id="KW-1185">Reference proteome</keyword>